<proteinExistence type="predicted"/>
<dbReference type="KEGG" id="cpra:CPter91_2666"/>
<gene>
    <name evidence="1" type="ORF">CPter91_2666</name>
</gene>
<dbReference type="Proteomes" id="UP000074561">
    <property type="component" value="Chromosome"/>
</dbReference>
<dbReference type="AlphaFoldDB" id="A0A127Q4P7"/>
<protein>
    <submittedName>
        <fullName evidence="1">Uncharacterized protein</fullName>
    </submittedName>
</protein>
<name>A0A127Q4P7_9BURK</name>
<evidence type="ECO:0000313" key="2">
    <source>
        <dbReference type="Proteomes" id="UP000074561"/>
    </source>
</evidence>
<dbReference type="EMBL" id="CP013234">
    <property type="protein sequence ID" value="AMP05014.1"/>
    <property type="molecule type" value="Genomic_DNA"/>
</dbReference>
<sequence>MWRKRGQWPLADQPGDNEWQAFCCTRAKPCGVERPHARHYRNGWKLAPGTLYRFTHFLY</sequence>
<reference evidence="1 2" key="1">
    <citation type="submission" date="2015-11" db="EMBL/GenBank/DDBJ databases">
        <title>Exploring the genomic traits of fungus-feeding bacterial genus Collimonas.</title>
        <authorList>
            <person name="Song C."/>
            <person name="Schmidt R."/>
            <person name="de Jager V."/>
            <person name="Krzyzanowska D."/>
            <person name="Jongedijk E."/>
            <person name="Cankar K."/>
            <person name="Beekwilder J."/>
            <person name="van Veen A."/>
            <person name="de Boer W."/>
            <person name="van Veen J.A."/>
            <person name="Garbeva P."/>
        </authorList>
    </citation>
    <scope>NUCLEOTIDE SEQUENCE [LARGE SCALE GENOMIC DNA]</scope>
    <source>
        <strain evidence="1 2">Ter91</strain>
    </source>
</reference>
<evidence type="ECO:0000313" key="1">
    <source>
        <dbReference type="EMBL" id="AMP05014.1"/>
    </source>
</evidence>
<accession>A0A127Q4P7</accession>
<organism evidence="1 2">
    <name type="scientific">Collimonas pratensis</name>
    <dbReference type="NCBI Taxonomy" id="279113"/>
    <lineage>
        <taxon>Bacteria</taxon>
        <taxon>Pseudomonadati</taxon>
        <taxon>Pseudomonadota</taxon>
        <taxon>Betaproteobacteria</taxon>
        <taxon>Burkholderiales</taxon>
        <taxon>Oxalobacteraceae</taxon>
        <taxon>Collimonas</taxon>
    </lineage>
</organism>